<evidence type="ECO:0000313" key="4">
    <source>
        <dbReference type="Proteomes" id="UP001149400"/>
    </source>
</evidence>
<name>A0ABT5QWG9_9GAMM</name>
<feature type="chain" id="PRO_5045527821" evidence="2">
    <location>
        <begin position="25"/>
        <end position="612"/>
    </location>
</feature>
<sequence length="612" mass="64572">MQFNKFKLSAVALAIAGFPLVANAALYSVARVDNASASQSAAATAISPDGSEVAVEVLSGPVGLNYSQELPYMVDVEHFINSQDDLYRYCRDYLGYNTCDTWADERWYGIQASGTVCKSDDAEQSCLGGLKKEIDAWSQGFASNSEAILGSAVNPFGAGVASPPAGTVNADSTNVVINSITANGSPVGASSSPYYDAGSYNARAFARRGFINDVELLPPASATGVIPKIGQTNAHGVIEAAGVTITYGSASVANMADVGEEAKAPEDSGLPNLASCQSSVDYSNRACQYFQFANQASVWLTTDEPFVDVNATTVVSSFPSGNTGHDDDTAQASVLGAALLGGDTNKPYLVGYSTYDDNRFYARAVKFTPVADFATCISALQSDATEAKCWTLQPIEGFEDQRERFSYSMATDTNSTGAIVGIAKYRNSNSGSFSETIFVNEGSSTTLLGTGQSELFFSGYNATAAALNTSSELVGKVDIESSRDRERRQRGYIYAHGTANADFDGKRGWLLDDLTNGSGGANQFRIAEAFDIADNGDIAASAFFCDGGYSSTAQNARCDVEEELVAVKLTRLPGGEITPRPVEENVITRSGGGIGMLGLILIGLGGFFRKRK</sequence>
<reference evidence="3" key="1">
    <citation type="submission" date="2021-12" db="EMBL/GenBank/DDBJ databases">
        <title>Enterovibrio ZSDZ35 sp. nov. and Enterovibrio ZSDZ42 sp. nov., isolated from coastal seawater in Qingdao.</title>
        <authorList>
            <person name="Zhang P."/>
        </authorList>
    </citation>
    <scope>NUCLEOTIDE SEQUENCE</scope>
    <source>
        <strain evidence="3">ZSDZ42</strain>
    </source>
</reference>
<organism evidence="3 4">
    <name type="scientific">Enterovibrio gelatinilyticus</name>
    <dbReference type="NCBI Taxonomy" id="2899819"/>
    <lineage>
        <taxon>Bacteria</taxon>
        <taxon>Pseudomonadati</taxon>
        <taxon>Pseudomonadota</taxon>
        <taxon>Gammaproteobacteria</taxon>
        <taxon>Vibrionales</taxon>
        <taxon>Vibrionaceae</taxon>
        <taxon>Enterovibrio</taxon>
    </lineage>
</organism>
<proteinExistence type="predicted"/>
<evidence type="ECO:0000256" key="1">
    <source>
        <dbReference type="SAM" id="Phobius"/>
    </source>
</evidence>
<comment type="caution">
    <text evidence="3">The sequence shown here is derived from an EMBL/GenBank/DDBJ whole genome shotgun (WGS) entry which is preliminary data.</text>
</comment>
<keyword evidence="2" id="KW-0732">Signal</keyword>
<dbReference type="EMBL" id="JAJUBC010000001">
    <property type="protein sequence ID" value="MDD1791652.1"/>
    <property type="molecule type" value="Genomic_DNA"/>
</dbReference>
<evidence type="ECO:0000313" key="3">
    <source>
        <dbReference type="EMBL" id="MDD1791652.1"/>
    </source>
</evidence>
<feature type="transmembrane region" description="Helical" evidence="1">
    <location>
        <begin position="590"/>
        <end position="608"/>
    </location>
</feature>
<dbReference type="InterPro" id="IPR022562">
    <property type="entry name" value="DUF3466"/>
</dbReference>
<accession>A0ABT5QWG9</accession>
<evidence type="ECO:0000256" key="2">
    <source>
        <dbReference type="SAM" id="SignalP"/>
    </source>
</evidence>
<feature type="signal peptide" evidence="2">
    <location>
        <begin position="1"/>
        <end position="24"/>
    </location>
</feature>
<protein>
    <submittedName>
        <fullName evidence="3">DUF3466 family protein</fullName>
    </submittedName>
</protein>
<keyword evidence="1" id="KW-0812">Transmembrane</keyword>
<gene>
    <name evidence="3" type="ORF">LRP50_00730</name>
</gene>
<keyword evidence="1" id="KW-0472">Membrane</keyword>
<dbReference type="Proteomes" id="UP001149400">
    <property type="component" value="Unassembled WGS sequence"/>
</dbReference>
<dbReference type="RefSeq" id="WP_274162604.1">
    <property type="nucleotide sequence ID" value="NZ_JAJUBC010000001.1"/>
</dbReference>
<dbReference type="Pfam" id="PF11949">
    <property type="entry name" value="DUF3466"/>
    <property type="match status" value="1"/>
</dbReference>
<keyword evidence="4" id="KW-1185">Reference proteome</keyword>
<keyword evidence="1" id="KW-1133">Transmembrane helix</keyword>